<proteinExistence type="predicted"/>
<accession>A0A0L8GKV7</accession>
<evidence type="ECO:0000313" key="1">
    <source>
        <dbReference type="EMBL" id="KOF77509.1"/>
    </source>
</evidence>
<reference evidence="1" key="1">
    <citation type="submission" date="2015-07" db="EMBL/GenBank/DDBJ databases">
        <title>MeaNS - Measles Nucleotide Surveillance Program.</title>
        <authorList>
            <person name="Tran T."/>
            <person name="Druce J."/>
        </authorList>
    </citation>
    <scope>NUCLEOTIDE SEQUENCE</scope>
    <source>
        <strain evidence="1">UCB-OBI-ISO-001</strain>
        <tissue evidence="1">Gonad</tissue>
    </source>
</reference>
<gene>
    <name evidence="1" type="ORF">OCBIM_22032026mg</name>
</gene>
<protein>
    <submittedName>
        <fullName evidence="1">Uncharacterized protein</fullName>
    </submittedName>
</protein>
<sequence>MSVLGYDVSESPCGVLKLQSTHKHVVPDKRMVLPLGRLLAASLATKFEKKVHSKVCEASFFHFVSCLWKKLPSQITFYALFFKPEKSK</sequence>
<dbReference type="EMBL" id="KQ421411">
    <property type="protein sequence ID" value="KOF77509.1"/>
    <property type="molecule type" value="Genomic_DNA"/>
</dbReference>
<name>A0A0L8GKV7_OCTBM</name>
<dbReference type="AlphaFoldDB" id="A0A0L8GKV7"/>
<organism evidence="1">
    <name type="scientific">Octopus bimaculoides</name>
    <name type="common">California two-spotted octopus</name>
    <dbReference type="NCBI Taxonomy" id="37653"/>
    <lineage>
        <taxon>Eukaryota</taxon>
        <taxon>Metazoa</taxon>
        <taxon>Spiralia</taxon>
        <taxon>Lophotrochozoa</taxon>
        <taxon>Mollusca</taxon>
        <taxon>Cephalopoda</taxon>
        <taxon>Coleoidea</taxon>
        <taxon>Octopodiformes</taxon>
        <taxon>Octopoda</taxon>
        <taxon>Incirrata</taxon>
        <taxon>Octopodidae</taxon>
        <taxon>Octopus</taxon>
    </lineage>
</organism>